<evidence type="ECO:0000256" key="2">
    <source>
        <dbReference type="ARBA" id="ARBA00012438"/>
    </source>
</evidence>
<dbReference type="PANTHER" id="PTHR41523">
    <property type="entry name" value="TWO-COMPONENT SYSTEM SENSOR PROTEIN"/>
    <property type="match status" value="1"/>
</dbReference>
<dbReference type="Pfam" id="PF00072">
    <property type="entry name" value="Response_reg"/>
    <property type="match status" value="1"/>
</dbReference>
<keyword evidence="5" id="KW-0547">Nucleotide-binding</keyword>
<dbReference type="GO" id="GO:0004673">
    <property type="term" value="F:protein histidine kinase activity"/>
    <property type="evidence" value="ECO:0007669"/>
    <property type="project" value="UniProtKB-EC"/>
</dbReference>
<protein>
    <recommendedName>
        <fullName evidence="2">histidine kinase</fullName>
        <ecNumber evidence="2">2.7.13.3</ecNumber>
    </recommendedName>
</protein>
<dbReference type="SMART" id="SM00387">
    <property type="entry name" value="HATPase_c"/>
    <property type="match status" value="1"/>
</dbReference>
<dbReference type="InterPro" id="IPR011495">
    <property type="entry name" value="Sig_transdc_His_kin_sub2_dim/P"/>
</dbReference>
<dbReference type="SMART" id="SM00448">
    <property type="entry name" value="REC"/>
    <property type="match status" value="1"/>
</dbReference>
<dbReference type="GO" id="GO:0005524">
    <property type="term" value="F:ATP binding"/>
    <property type="evidence" value="ECO:0007669"/>
    <property type="project" value="UniProtKB-KW"/>
</dbReference>
<dbReference type="CDD" id="cd00156">
    <property type="entry name" value="REC"/>
    <property type="match status" value="1"/>
</dbReference>
<feature type="modified residue" description="4-aspartylphosphate" evidence="8">
    <location>
        <position position="61"/>
    </location>
</feature>
<dbReference type="Gene3D" id="3.40.50.2300">
    <property type="match status" value="1"/>
</dbReference>
<dbReference type="RefSeq" id="WP_288196130.1">
    <property type="nucleotide sequence ID" value="NZ_LT608334.1"/>
</dbReference>
<keyword evidence="3 8" id="KW-0597">Phosphoprotein</keyword>
<organism evidence="10">
    <name type="scientific">uncultured Pleomorphomonas sp</name>
    <dbReference type="NCBI Taxonomy" id="442121"/>
    <lineage>
        <taxon>Bacteria</taxon>
        <taxon>Pseudomonadati</taxon>
        <taxon>Pseudomonadota</taxon>
        <taxon>Alphaproteobacteria</taxon>
        <taxon>Hyphomicrobiales</taxon>
        <taxon>Pleomorphomonadaceae</taxon>
        <taxon>Pleomorphomonas</taxon>
        <taxon>environmental samples</taxon>
    </lineage>
</organism>
<dbReference type="GO" id="GO:0000160">
    <property type="term" value="P:phosphorelay signal transduction system"/>
    <property type="evidence" value="ECO:0007669"/>
    <property type="project" value="InterPro"/>
</dbReference>
<keyword evidence="4" id="KW-0808">Transferase</keyword>
<dbReference type="SUPFAM" id="SSF55874">
    <property type="entry name" value="ATPase domain of HSP90 chaperone/DNA topoisomerase II/histidine kinase"/>
    <property type="match status" value="1"/>
</dbReference>
<evidence type="ECO:0000259" key="9">
    <source>
        <dbReference type="PROSITE" id="PS50110"/>
    </source>
</evidence>
<evidence type="ECO:0000256" key="1">
    <source>
        <dbReference type="ARBA" id="ARBA00000085"/>
    </source>
</evidence>
<dbReference type="Gene3D" id="3.30.565.10">
    <property type="entry name" value="Histidine kinase-like ATPase, C-terminal domain"/>
    <property type="match status" value="1"/>
</dbReference>
<dbReference type="Pfam" id="PF07568">
    <property type="entry name" value="HisKA_2"/>
    <property type="match status" value="1"/>
</dbReference>
<dbReference type="InterPro" id="IPR036890">
    <property type="entry name" value="HATPase_C_sf"/>
</dbReference>
<evidence type="ECO:0000313" key="10">
    <source>
        <dbReference type="EMBL" id="SCM75793.1"/>
    </source>
</evidence>
<dbReference type="Pfam" id="PF13581">
    <property type="entry name" value="HATPase_c_2"/>
    <property type="match status" value="1"/>
</dbReference>
<keyword evidence="7" id="KW-0067">ATP-binding</keyword>
<dbReference type="InterPro" id="IPR003594">
    <property type="entry name" value="HATPase_dom"/>
</dbReference>
<evidence type="ECO:0000256" key="7">
    <source>
        <dbReference type="ARBA" id="ARBA00022840"/>
    </source>
</evidence>
<keyword evidence="6" id="KW-0418">Kinase</keyword>
<evidence type="ECO:0000256" key="3">
    <source>
        <dbReference type="ARBA" id="ARBA00022553"/>
    </source>
</evidence>
<dbReference type="EMBL" id="FMJD01000007">
    <property type="protein sequence ID" value="SCM75793.1"/>
    <property type="molecule type" value="Genomic_DNA"/>
</dbReference>
<feature type="domain" description="Response regulatory" evidence="9">
    <location>
        <begin position="12"/>
        <end position="126"/>
    </location>
</feature>
<dbReference type="AlphaFoldDB" id="A0A212LE13"/>
<name>A0A212LE13_9HYPH</name>
<dbReference type="InterPro" id="IPR001789">
    <property type="entry name" value="Sig_transdc_resp-reg_receiver"/>
</dbReference>
<sequence>MPYGTDLKESIKVLHVEDDVALAVLVRKALARRGHETVHVTTGDEALKLIAEGGVDIVALDHTLAAETGLDILARMGPRGARPPVVYVTGSMDARLAIEALKQGADDYVIKDTSEEFFDLLVAALEQAFERWRLKSARVRDQQLIREARDRAEMLLKEVNHRVANSLGLVAAMVRMQAAAVSDPHARHALEETQSRISAVAGVHRHLYTSDNIGEVDIGAYLNHLVGELAASLAGNGALRMVKTELIPISLPTDKAVTVGVMVGELVTNAFKYAYPEDTSGEIRVRSSRLDNGRLQICVEDDGIGWDGTGPAQGTGIGSKVLRAMARNLDAEISYSQLNPGTFVCIEFPAG</sequence>
<dbReference type="PROSITE" id="PS50110">
    <property type="entry name" value="RESPONSE_REGULATORY"/>
    <property type="match status" value="1"/>
</dbReference>
<evidence type="ECO:0000256" key="4">
    <source>
        <dbReference type="ARBA" id="ARBA00022679"/>
    </source>
</evidence>
<evidence type="ECO:0000256" key="6">
    <source>
        <dbReference type="ARBA" id="ARBA00022777"/>
    </source>
</evidence>
<dbReference type="SUPFAM" id="SSF52172">
    <property type="entry name" value="CheY-like"/>
    <property type="match status" value="1"/>
</dbReference>
<proteinExistence type="predicted"/>
<reference evidence="10" key="1">
    <citation type="submission" date="2016-08" db="EMBL/GenBank/DDBJ databases">
        <authorList>
            <person name="Seilhamer J.J."/>
        </authorList>
    </citation>
    <scope>NUCLEOTIDE SEQUENCE</scope>
    <source>
        <strain evidence="10">86</strain>
    </source>
</reference>
<comment type="catalytic activity">
    <reaction evidence="1">
        <text>ATP + protein L-histidine = ADP + protein N-phospho-L-histidine.</text>
        <dbReference type="EC" id="2.7.13.3"/>
    </reaction>
</comment>
<evidence type="ECO:0000256" key="5">
    <source>
        <dbReference type="ARBA" id="ARBA00022741"/>
    </source>
</evidence>
<dbReference type="EC" id="2.7.13.3" evidence="2"/>
<evidence type="ECO:0000256" key="8">
    <source>
        <dbReference type="PROSITE-ProRule" id="PRU00169"/>
    </source>
</evidence>
<accession>A0A212LE13</accession>
<dbReference type="Gene3D" id="3.30.450.20">
    <property type="entry name" value="PAS domain"/>
    <property type="match status" value="1"/>
</dbReference>
<dbReference type="InterPro" id="IPR011006">
    <property type="entry name" value="CheY-like_superfamily"/>
</dbReference>
<gene>
    <name evidence="10" type="ORF">KL86PLE_30240</name>
</gene>
<dbReference type="PANTHER" id="PTHR41523:SF8">
    <property type="entry name" value="ETHYLENE RESPONSE SENSOR PROTEIN"/>
    <property type="match status" value="1"/>
</dbReference>